<feature type="region of interest" description="Disordered" evidence="1">
    <location>
        <begin position="100"/>
        <end position="124"/>
    </location>
</feature>
<dbReference type="OrthoDB" id="2571149at2759"/>
<organism evidence="3 4">
    <name type="scientific">Mucor saturninus</name>
    <dbReference type="NCBI Taxonomy" id="64648"/>
    <lineage>
        <taxon>Eukaryota</taxon>
        <taxon>Fungi</taxon>
        <taxon>Fungi incertae sedis</taxon>
        <taxon>Mucoromycota</taxon>
        <taxon>Mucoromycotina</taxon>
        <taxon>Mucoromycetes</taxon>
        <taxon>Mucorales</taxon>
        <taxon>Mucorineae</taxon>
        <taxon>Mucoraceae</taxon>
        <taxon>Mucor</taxon>
    </lineage>
</organism>
<reference evidence="3" key="1">
    <citation type="submission" date="2020-12" db="EMBL/GenBank/DDBJ databases">
        <title>Metabolic potential, ecology and presence of endohyphal bacteria is reflected in genomic diversity of Mucoromycotina.</title>
        <authorList>
            <person name="Muszewska A."/>
            <person name="Okrasinska A."/>
            <person name="Steczkiewicz K."/>
            <person name="Drgas O."/>
            <person name="Orlowska M."/>
            <person name="Perlinska-Lenart U."/>
            <person name="Aleksandrzak-Piekarczyk T."/>
            <person name="Szatraj K."/>
            <person name="Zielenkiewicz U."/>
            <person name="Pilsyk S."/>
            <person name="Malc E."/>
            <person name="Mieczkowski P."/>
            <person name="Kruszewska J.S."/>
            <person name="Biernat P."/>
            <person name="Pawlowska J."/>
        </authorList>
    </citation>
    <scope>NUCLEOTIDE SEQUENCE</scope>
    <source>
        <strain evidence="3">WA0000017839</strain>
    </source>
</reference>
<evidence type="ECO:0000259" key="2">
    <source>
        <dbReference type="Pfam" id="PF05347"/>
    </source>
</evidence>
<gene>
    <name evidence="3" type="ORF">INT47_010548</name>
</gene>
<evidence type="ECO:0000313" key="3">
    <source>
        <dbReference type="EMBL" id="KAG2198762.1"/>
    </source>
</evidence>
<dbReference type="AlphaFoldDB" id="A0A8H7QUS0"/>
<dbReference type="Pfam" id="PF05347">
    <property type="entry name" value="Complex1_LYR"/>
    <property type="match status" value="1"/>
</dbReference>
<evidence type="ECO:0000256" key="1">
    <source>
        <dbReference type="SAM" id="MobiDB-lite"/>
    </source>
</evidence>
<sequence length="228" mass="26983">MLRSCAVAFQSTRKSLVEETRLKTLNLYRSLLRSSEKYQHASALQDLIRDRFKKNKYNTSRPKVFELLVEGDQTRLLLENRSLDSQCMVQNKINIYIEQHRKSKIRPQHQPQQKREKKETKRKPYQVAITTQNSSGYSFKRVRGWVQPVRTAMMLKNRVKTNQIRLDKLSEYKSWLEMVRSERLFLSNLGCLPSDKLYEMESTIKAAIKENNEYHYNAKSLMEGGDDK</sequence>
<keyword evidence="4" id="KW-1185">Reference proteome</keyword>
<dbReference type="EMBL" id="JAEPRD010000105">
    <property type="protein sequence ID" value="KAG2198762.1"/>
    <property type="molecule type" value="Genomic_DNA"/>
</dbReference>
<comment type="caution">
    <text evidence="3">The sequence shown here is derived from an EMBL/GenBank/DDBJ whole genome shotgun (WGS) entry which is preliminary data.</text>
</comment>
<protein>
    <recommendedName>
        <fullName evidence="2">Complex 1 LYR protein domain-containing protein</fullName>
    </recommendedName>
</protein>
<proteinExistence type="predicted"/>
<dbReference type="InterPro" id="IPR008011">
    <property type="entry name" value="Complex1_LYR_dom"/>
</dbReference>
<accession>A0A8H7QUS0</accession>
<feature type="domain" description="Complex 1 LYR protein" evidence="2">
    <location>
        <begin position="24"/>
        <end position="72"/>
    </location>
</feature>
<evidence type="ECO:0000313" key="4">
    <source>
        <dbReference type="Proteomes" id="UP000603453"/>
    </source>
</evidence>
<dbReference type="Proteomes" id="UP000603453">
    <property type="component" value="Unassembled WGS sequence"/>
</dbReference>
<name>A0A8H7QUS0_9FUNG</name>